<dbReference type="Proteomes" id="UP000006330">
    <property type="component" value="Unassembled WGS sequence"/>
</dbReference>
<dbReference type="EMBL" id="AGZO01000031">
    <property type="protein sequence ID" value="EKN09407.1"/>
    <property type="molecule type" value="Genomic_DNA"/>
</dbReference>
<reference evidence="2 3" key="1">
    <citation type="submission" date="2012-02" db="EMBL/GenBank/DDBJ databases">
        <title>The Genome Sequence of Parabacteroides goldsteinii CL02T12C30.</title>
        <authorList>
            <consortium name="The Broad Institute Genome Sequencing Platform"/>
            <person name="Earl A."/>
            <person name="Ward D."/>
            <person name="Feldgarden M."/>
            <person name="Gevers D."/>
            <person name="Zitomersky N.L."/>
            <person name="Coyne M.J."/>
            <person name="Comstock L.E."/>
            <person name="Young S.K."/>
            <person name="Zeng Q."/>
            <person name="Gargeya S."/>
            <person name="Fitzgerald M."/>
            <person name="Haas B."/>
            <person name="Abouelleil A."/>
            <person name="Alvarado L."/>
            <person name="Arachchi H.M."/>
            <person name="Berlin A."/>
            <person name="Chapman S.B."/>
            <person name="Gearin G."/>
            <person name="Goldberg J."/>
            <person name="Griggs A."/>
            <person name="Gujja S."/>
            <person name="Hansen M."/>
            <person name="Heiman D."/>
            <person name="Howarth C."/>
            <person name="Larimer J."/>
            <person name="Lui A."/>
            <person name="MacDonald P.J.P."/>
            <person name="McCowen C."/>
            <person name="Montmayeur A."/>
            <person name="Murphy C."/>
            <person name="Neiman D."/>
            <person name="Pearson M."/>
            <person name="Priest M."/>
            <person name="Roberts A."/>
            <person name="Saif S."/>
            <person name="Shea T."/>
            <person name="Sisk P."/>
            <person name="Stolte C."/>
            <person name="Sykes S."/>
            <person name="Wortman J."/>
            <person name="Nusbaum C."/>
            <person name="Birren B."/>
        </authorList>
    </citation>
    <scope>NUCLEOTIDE SEQUENCE [LARGE SCALE GENOMIC DNA]</scope>
    <source>
        <strain evidence="2 3">CL02T12C30</strain>
    </source>
</reference>
<protein>
    <recommendedName>
        <fullName evidence="1">HTH cro/C1-type domain-containing protein</fullName>
    </recommendedName>
</protein>
<dbReference type="InterPro" id="IPR010982">
    <property type="entry name" value="Lambda_DNA-bd_dom_sf"/>
</dbReference>
<proteinExistence type="predicted"/>
<dbReference type="Gene3D" id="1.10.260.40">
    <property type="entry name" value="lambda repressor-like DNA-binding domains"/>
    <property type="match status" value="1"/>
</dbReference>
<dbReference type="PATRIC" id="fig|999418.3.peg.4511"/>
<dbReference type="CDD" id="cd00093">
    <property type="entry name" value="HTH_XRE"/>
    <property type="match status" value="1"/>
</dbReference>
<dbReference type="HOGENOM" id="CLU_1843199_0_0_10"/>
<dbReference type="AlphaFoldDB" id="K5Y864"/>
<dbReference type="Pfam" id="PF01381">
    <property type="entry name" value="HTH_3"/>
    <property type="match status" value="1"/>
</dbReference>
<dbReference type="SUPFAM" id="SSF47413">
    <property type="entry name" value="lambda repressor-like DNA-binding domains"/>
    <property type="match status" value="1"/>
</dbReference>
<accession>K5Y864</accession>
<dbReference type="RefSeq" id="WP_007657943.1">
    <property type="nucleotide sequence ID" value="NZ_JH976475.1"/>
</dbReference>
<evidence type="ECO:0000313" key="2">
    <source>
        <dbReference type="EMBL" id="EKN09407.1"/>
    </source>
</evidence>
<dbReference type="PROSITE" id="PS50943">
    <property type="entry name" value="HTH_CROC1"/>
    <property type="match status" value="1"/>
</dbReference>
<sequence length="139" mass="15665">MFKDRLKYLIDNIPVNNQHVTTYRIGKETTVSRVSVENYLSGKQSPSIEKATIIAQYFNISVNWLLTGEGEMCQTAVQSSMQGKENFTVSKEVWEVIKKQADSLTRKDKQIDDLISMLKKDNALPENDAKCADATGSDK</sequence>
<evidence type="ECO:0000313" key="3">
    <source>
        <dbReference type="Proteomes" id="UP000006330"/>
    </source>
</evidence>
<dbReference type="GO" id="GO:0003677">
    <property type="term" value="F:DNA binding"/>
    <property type="evidence" value="ECO:0007669"/>
    <property type="project" value="InterPro"/>
</dbReference>
<dbReference type="InterPro" id="IPR001387">
    <property type="entry name" value="Cro/C1-type_HTH"/>
</dbReference>
<comment type="caution">
    <text evidence="2">The sequence shown here is derived from an EMBL/GenBank/DDBJ whole genome shotgun (WGS) entry which is preliminary data.</text>
</comment>
<dbReference type="OrthoDB" id="3831186at2"/>
<feature type="domain" description="HTH cro/C1-type" evidence="1">
    <location>
        <begin position="31"/>
        <end position="65"/>
    </location>
</feature>
<name>K5Y864_9BACT</name>
<organism evidence="2 3">
    <name type="scientific">Parabacteroides goldsteinii CL02T12C30</name>
    <dbReference type="NCBI Taxonomy" id="999418"/>
    <lineage>
        <taxon>Bacteria</taxon>
        <taxon>Pseudomonadati</taxon>
        <taxon>Bacteroidota</taxon>
        <taxon>Bacteroidia</taxon>
        <taxon>Bacteroidales</taxon>
        <taxon>Tannerellaceae</taxon>
        <taxon>Parabacteroides</taxon>
    </lineage>
</organism>
<evidence type="ECO:0000259" key="1">
    <source>
        <dbReference type="PROSITE" id="PS50943"/>
    </source>
</evidence>
<gene>
    <name evidence="2" type="ORF">HMPREF1076_04436</name>
</gene>